<dbReference type="Pfam" id="PF13470">
    <property type="entry name" value="PIN_3"/>
    <property type="match status" value="1"/>
</dbReference>
<keyword evidence="3" id="KW-1185">Reference proteome</keyword>
<dbReference type="PANTHER" id="PTHR34610">
    <property type="entry name" value="SSL7007 PROTEIN"/>
    <property type="match status" value="1"/>
</dbReference>
<dbReference type="RefSeq" id="WP_175626866.1">
    <property type="nucleotide sequence ID" value="NZ_JADOEL010000003.1"/>
</dbReference>
<reference evidence="2 3" key="1">
    <citation type="submission" date="2020-11" db="EMBL/GenBank/DDBJ databases">
        <title>WGS of Herminiimonas contaminans strain Marseille-Q4544 isolated from planarians Schmidtea mediterranea.</title>
        <authorList>
            <person name="Kangale L."/>
        </authorList>
    </citation>
    <scope>NUCLEOTIDE SEQUENCE [LARGE SCALE GENOMIC DNA]</scope>
    <source>
        <strain evidence="2 3">Marseille-Q4544</strain>
    </source>
</reference>
<dbReference type="NCBIfam" id="TIGR00305">
    <property type="entry name" value="putative toxin-antitoxin system toxin component, PIN family"/>
    <property type="match status" value="1"/>
</dbReference>
<dbReference type="InterPro" id="IPR029060">
    <property type="entry name" value="PIN-like_dom_sf"/>
</dbReference>
<gene>
    <name evidence="2" type="ORF">IXC47_05320</name>
</gene>
<dbReference type="InterPro" id="IPR002850">
    <property type="entry name" value="PIN_toxin-like"/>
</dbReference>
<protein>
    <submittedName>
        <fullName evidence="2">Toxin-antitoxin system toxin component, PIN family</fullName>
    </submittedName>
</protein>
<feature type="domain" description="PIN" evidence="1">
    <location>
        <begin position="9"/>
        <end position="123"/>
    </location>
</feature>
<dbReference type="InterPro" id="IPR002716">
    <property type="entry name" value="PIN_dom"/>
</dbReference>
<proteinExistence type="predicted"/>
<dbReference type="PANTHER" id="PTHR34610:SF3">
    <property type="entry name" value="SSL7007 PROTEIN"/>
    <property type="match status" value="1"/>
</dbReference>
<sequence length="157" mass="18026">MIPKLIPQRIVLDTNVCLDLFVFRDPRWTLLLNAMQNGEVEALTRDDCRKEWSIVLGYPHLKLDDAARVQVTTEFDALIRCLPIPEPDEAPLKLPVCKDKDDQKFLELSRDIKADVLITKDKALLKLARKTRRDGLFSIMTPEAWTLEASQARQALE</sequence>
<evidence type="ECO:0000313" key="3">
    <source>
        <dbReference type="Proteomes" id="UP000657372"/>
    </source>
</evidence>
<evidence type="ECO:0000313" key="2">
    <source>
        <dbReference type="EMBL" id="MBF8177095.1"/>
    </source>
</evidence>
<dbReference type="EMBL" id="JADOEL010000003">
    <property type="protein sequence ID" value="MBF8177095.1"/>
    <property type="molecule type" value="Genomic_DNA"/>
</dbReference>
<dbReference type="Proteomes" id="UP000657372">
    <property type="component" value="Unassembled WGS sequence"/>
</dbReference>
<comment type="caution">
    <text evidence="2">The sequence shown here is derived from an EMBL/GenBank/DDBJ whole genome shotgun (WGS) entry which is preliminary data.</text>
</comment>
<organism evidence="2 3">
    <name type="scientific">Herminiimonas contaminans</name>
    <dbReference type="NCBI Taxonomy" id="1111140"/>
    <lineage>
        <taxon>Bacteria</taxon>
        <taxon>Pseudomonadati</taxon>
        <taxon>Pseudomonadota</taxon>
        <taxon>Betaproteobacteria</taxon>
        <taxon>Burkholderiales</taxon>
        <taxon>Oxalobacteraceae</taxon>
        <taxon>Herminiimonas</taxon>
    </lineage>
</organism>
<accession>A0ABS0EQU7</accession>
<dbReference type="SUPFAM" id="SSF88723">
    <property type="entry name" value="PIN domain-like"/>
    <property type="match status" value="1"/>
</dbReference>
<name>A0ABS0EQU7_9BURK</name>
<evidence type="ECO:0000259" key="1">
    <source>
        <dbReference type="Pfam" id="PF13470"/>
    </source>
</evidence>